<accession>A0A1M5L262</accession>
<dbReference type="PANTHER" id="PTHR43818:SF9">
    <property type="entry name" value="HYPOTHETICAL OXIDOREDUCTASE"/>
    <property type="match status" value="1"/>
</dbReference>
<reference evidence="2 3" key="1">
    <citation type="submission" date="2016-11" db="EMBL/GenBank/DDBJ databases">
        <authorList>
            <person name="Jaros S."/>
            <person name="Januszkiewicz K."/>
            <person name="Wedrychowicz H."/>
        </authorList>
    </citation>
    <scope>NUCLEOTIDE SEQUENCE [LARGE SCALE GENOMIC DNA]</scope>
    <source>
        <strain evidence="2 3">DSM 21986</strain>
    </source>
</reference>
<proteinExistence type="predicted"/>
<dbReference type="InterPro" id="IPR006311">
    <property type="entry name" value="TAT_signal"/>
</dbReference>
<dbReference type="Gene3D" id="3.40.50.720">
    <property type="entry name" value="NAD(P)-binding Rossmann-like Domain"/>
    <property type="match status" value="1"/>
</dbReference>
<dbReference type="GO" id="GO:0000166">
    <property type="term" value="F:nucleotide binding"/>
    <property type="evidence" value="ECO:0007669"/>
    <property type="project" value="InterPro"/>
</dbReference>
<keyword evidence="3" id="KW-1185">Reference proteome</keyword>
<dbReference type="Pfam" id="PF01408">
    <property type="entry name" value="GFO_IDH_MocA"/>
    <property type="match status" value="1"/>
</dbReference>
<gene>
    <name evidence="2" type="ORF">SAMN05443144_1372</name>
</gene>
<dbReference type="InterPro" id="IPR050463">
    <property type="entry name" value="Gfo/Idh/MocA_oxidrdct_glycsds"/>
</dbReference>
<dbReference type="InterPro" id="IPR036291">
    <property type="entry name" value="NAD(P)-bd_dom_sf"/>
</dbReference>
<dbReference type="Proteomes" id="UP000184041">
    <property type="component" value="Unassembled WGS sequence"/>
</dbReference>
<name>A0A1M5L262_9BACT</name>
<feature type="domain" description="Gfo/Idh/MocA-like oxidoreductase N-terminal" evidence="1">
    <location>
        <begin position="40"/>
        <end position="167"/>
    </location>
</feature>
<evidence type="ECO:0000313" key="2">
    <source>
        <dbReference type="EMBL" id="SHG59202.1"/>
    </source>
</evidence>
<dbReference type="SUPFAM" id="SSF51735">
    <property type="entry name" value="NAD(P)-binding Rossmann-fold domains"/>
    <property type="match status" value="1"/>
</dbReference>
<dbReference type="InterPro" id="IPR019546">
    <property type="entry name" value="TAT_signal_bac_arc"/>
</dbReference>
<dbReference type="InterPro" id="IPR000683">
    <property type="entry name" value="Gfo/Idh/MocA-like_OxRdtase_N"/>
</dbReference>
<dbReference type="PANTHER" id="PTHR43818">
    <property type="entry name" value="BCDNA.GH03377"/>
    <property type="match status" value="1"/>
</dbReference>
<protein>
    <submittedName>
        <fullName evidence="2">Tat (Twin-arginine translocation) pathway signal sequence</fullName>
    </submittedName>
</protein>
<sequence>MDTSVNRRNFIKLATTAGIGMGLQGPSSLLGSATSTKDTKVGIIGLDTSHSIAFTKALNDPNAASDIAGFPVVAAYPKGSLKIESSYSRIPEYTEQVKEMGVDIVDSIDELLDRVDVVLLETNDGNRHLEQALPVFKAGKPVFIDKPIAGSLSDAMAIFEASERYGVPTFCSSSLRYMENAQAIRNGKAIGNVTGATTYSPAEFEKTHPDLFWYGIHGVETLFTVMGTGCESVVRVHTEGTDLVVGTWDDGRIGTFRGLRTGESGYGGTAFGEKGQAQIGPYGGYRPLLVEIVNFFRTGQPPVSPKETLEIYAFMEAADESKDQGGASVDLNKMMGKYENNG</sequence>
<evidence type="ECO:0000259" key="1">
    <source>
        <dbReference type="Pfam" id="PF01408"/>
    </source>
</evidence>
<dbReference type="STRING" id="1194090.SAMN05443144_1372"/>
<evidence type="ECO:0000313" key="3">
    <source>
        <dbReference type="Proteomes" id="UP000184041"/>
    </source>
</evidence>
<dbReference type="PROSITE" id="PS51318">
    <property type="entry name" value="TAT"/>
    <property type="match status" value="1"/>
</dbReference>
<dbReference type="EMBL" id="FQUS01000037">
    <property type="protein sequence ID" value="SHG59202.1"/>
    <property type="molecule type" value="Genomic_DNA"/>
</dbReference>
<dbReference type="OrthoDB" id="1408251at2"/>
<dbReference type="AlphaFoldDB" id="A0A1M5L262"/>
<dbReference type="NCBIfam" id="TIGR01409">
    <property type="entry name" value="TAT_signal_seq"/>
    <property type="match status" value="1"/>
</dbReference>
<organism evidence="2 3">
    <name type="scientific">Fodinibius roseus</name>
    <dbReference type="NCBI Taxonomy" id="1194090"/>
    <lineage>
        <taxon>Bacteria</taxon>
        <taxon>Pseudomonadati</taxon>
        <taxon>Balneolota</taxon>
        <taxon>Balneolia</taxon>
        <taxon>Balneolales</taxon>
        <taxon>Balneolaceae</taxon>
        <taxon>Fodinibius</taxon>
    </lineage>
</organism>
<dbReference type="RefSeq" id="WP_073068409.1">
    <property type="nucleotide sequence ID" value="NZ_FQUS01000037.1"/>
</dbReference>